<keyword evidence="1" id="KW-0813">Transport</keyword>
<dbReference type="GO" id="GO:0016887">
    <property type="term" value="F:ATP hydrolysis activity"/>
    <property type="evidence" value="ECO:0007669"/>
    <property type="project" value="InterPro"/>
</dbReference>
<feature type="domain" description="ABC transporter" evidence="5">
    <location>
        <begin position="3"/>
        <end position="238"/>
    </location>
</feature>
<evidence type="ECO:0000256" key="4">
    <source>
        <dbReference type="ARBA" id="ARBA00022967"/>
    </source>
</evidence>
<dbReference type="CDD" id="cd03214">
    <property type="entry name" value="ABC_Iron-Siderophores_B12_Hemin"/>
    <property type="match status" value="1"/>
</dbReference>
<name>A0AAU8AAL2_9FIRM</name>
<evidence type="ECO:0000256" key="1">
    <source>
        <dbReference type="ARBA" id="ARBA00022448"/>
    </source>
</evidence>
<dbReference type="Gene3D" id="3.40.50.300">
    <property type="entry name" value="P-loop containing nucleotide triphosphate hydrolases"/>
    <property type="match status" value="1"/>
</dbReference>
<evidence type="ECO:0000256" key="2">
    <source>
        <dbReference type="ARBA" id="ARBA00022741"/>
    </source>
</evidence>
<evidence type="ECO:0000259" key="5">
    <source>
        <dbReference type="PROSITE" id="PS50893"/>
    </source>
</evidence>
<gene>
    <name evidence="6" type="ORF">PUP29_04470</name>
</gene>
<accession>A0AAU8AAL2</accession>
<dbReference type="RefSeq" id="WP_079546975.1">
    <property type="nucleotide sequence ID" value="NZ_CP117826.1"/>
</dbReference>
<organism evidence="6">
    <name type="scientific">Christensenella massiliensis</name>
    <dbReference type="NCBI Taxonomy" id="1805714"/>
    <lineage>
        <taxon>Bacteria</taxon>
        <taxon>Bacillati</taxon>
        <taxon>Bacillota</taxon>
        <taxon>Clostridia</taxon>
        <taxon>Christensenellales</taxon>
        <taxon>Christensenellaceae</taxon>
        <taxon>Christensenella</taxon>
    </lineage>
</organism>
<dbReference type="EMBL" id="CP117826">
    <property type="protein sequence ID" value="XCC63174.1"/>
    <property type="molecule type" value="Genomic_DNA"/>
</dbReference>
<keyword evidence="2" id="KW-0547">Nucleotide-binding</keyword>
<evidence type="ECO:0000256" key="3">
    <source>
        <dbReference type="ARBA" id="ARBA00022840"/>
    </source>
</evidence>
<dbReference type="GO" id="GO:0005524">
    <property type="term" value="F:ATP binding"/>
    <property type="evidence" value="ECO:0007669"/>
    <property type="project" value="UniProtKB-KW"/>
</dbReference>
<keyword evidence="3 6" id="KW-0067">ATP-binding</keyword>
<dbReference type="InterPro" id="IPR003439">
    <property type="entry name" value="ABC_transporter-like_ATP-bd"/>
</dbReference>
<keyword evidence="4" id="KW-1278">Translocase</keyword>
<dbReference type="SUPFAM" id="SSF52540">
    <property type="entry name" value="P-loop containing nucleoside triphosphate hydrolases"/>
    <property type="match status" value="1"/>
</dbReference>
<dbReference type="AlphaFoldDB" id="A0AAU8AAL2"/>
<dbReference type="PANTHER" id="PTHR42794:SF1">
    <property type="entry name" value="HEMIN IMPORT ATP-BINDING PROTEIN HMUV"/>
    <property type="match status" value="1"/>
</dbReference>
<dbReference type="FunFam" id="3.40.50.300:FF:000134">
    <property type="entry name" value="Iron-enterobactin ABC transporter ATP-binding protein"/>
    <property type="match status" value="1"/>
</dbReference>
<dbReference type="InterPro" id="IPR003593">
    <property type="entry name" value="AAA+_ATPase"/>
</dbReference>
<protein>
    <submittedName>
        <fullName evidence="6">ABC transporter ATP-binding protein</fullName>
    </submittedName>
</protein>
<dbReference type="PANTHER" id="PTHR42794">
    <property type="entry name" value="HEMIN IMPORT ATP-BINDING PROTEIN HMUV"/>
    <property type="match status" value="1"/>
</dbReference>
<dbReference type="InterPro" id="IPR017871">
    <property type="entry name" value="ABC_transporter-like_CS"/>
</dbReference>
<evidence type="ECO:0000313" key="6">
    <source>
        <dbReference type="EMBL" id="XCC63174.1"/>
    </source>
</evidence>
<dbReference type="PROSITE" id="PS50893">
    <property type="entry name" value="ABC_TRANSPORTER_2"/>
    <property type="match status" value="1"/>
</dbReference>
<dbReference type="SMART" id="SM00382">
    <property type="entry name" value="AAA"/>
    <property type="match status" value="1"/>
</dbReference>
<dbReference type="PROSITE" id="PS00211">
    <property type="entry name" value="ABC_TRANSPORTER_1"/>
    <property type="match status" value="1"/>
</dbReference>
<sequence length="256" mass="28184">MGICIRNLDCGVGDTPILHDISLTLNTGMIGIIGPNGAGKTTLLRTISGYLKPERGSVEIDGTNVREIGVKALAKKMALVPQNYALEYDFTVLETVLMGRNPHKKTFEGDSMEDIRLARAAIAKTGIAHLENRSVIGLSGGEWQRMIIARALTQQSSILLLDEPVSSLDIKHQVGILSLVNELVRDSGLLCVCVLHDLNLASHYCSEIVLMKQGRIVRHGPTRDVLQKDILEEVYDTKIRMLHENDGSTYIFPEMP</sequence>
<dbReference type="Pfam" id="PF00005">
    <property type="entry name" value="ABC_tran"/>
    <property type="match status" value="1"/>
</dbReference>
<proteinExistence type="predicted"/>
<dbReference type="InterPro" id="IPR027417">
    <property type="entry name" value="P-loop_NTPase"/>
</dbReference>
<reference evidence="6" key="1">
    <citation type="submission" date="2023-02" db="EMBL/GenBank/DDBJ databases">
        <title>Gut commensal Christensenella minuta modulates host metabolism via a new class of secondary bile acids.</title>
        <authorList>
            <person name="Liu C."/>
        </authorList>
    </citation>
    <scope>NUCLEOTIDE SEQUENCE</scope>
    <source>
        <strain evidence="6">CA70</strain>
    </source>
</reference>